<dbReference type="Gene3D" id="3.10.110.10">
    <property type="entry name" value="Ubiquitin Conjugating Enzyme"/>
    <property type="match status" value="1"/>
</dbReference>
<sequence>MSNSRDRRIMKELQDLTEDKDSSGIHAAPDRETSLTSLKGWFYGPGNTPYEGGKYVIRIALDSEYPFKPPRMQFETKIWHPNVSSQTGAICLDTLKNNWSPVQTIKTALLSVRMLLENPNPSDPQDAQVASMLLQDPQGFVLMAHEWAVKHAGAPRQPKLNTARFDSLAKSAPSSVRLEEQRFYGYNGALINRFVTMGFQQDRVAEALIYFGIDRNNGQDYALTDAQVGDVTARLLGEQ</sequence>
<dbReference type="PROSITE" id="PS50127">
    <property type="entry name" value="UBC_2"/>
    <property type="match status" value="1"/>
</dbReference>
<evidence type="ECO:0000259" key="10">
    <source>
        <dbReference type="PROSITE" id="PS50127"/>
    </source>
</evidence>
<dbReference type="InterPro" id="IPR000608">
    <property type="entry name" value="UBC"/>
</dbReference>
<keyword evidence="8" id="KW-0067">ATP-binding</keyword>
<evidence type="ECO:0000256" key="7">
    <source>
        <dbReference type="PROSITE-ProRule" id="PRU10133"/>
    </source>
</evidence>
<comment type="caution">
    <text evidence="11">The sequence shown here is derived from an EMBL/GenBank/DDBJ whole genome shotgun (WGS) entry which is preliminary data.</text>
</comment>
<evidence type="ECO:0000313" key="11">
    <source>
        <dbReference type="EMBL" id="RFU81809.1"/>
    </source>
</evidence>
<dbReference type="EMBL" id="PXOA01000026">
    <property type="protein sequence ID" value="RFU81809.1"/>
    <property type="molecule type" value="Genomic_DNA"/>
</dbReference>
<protein>
    <recommendedName>
        <fullName evidence="3">Ubiquitin-conjugating enzyme E2 2</fullName>
    </recommendedName>
    <alternativeName>
        <fullName evidence="5">E2 ubiquitin-conjugating enzyme 2</fullName>
    </alternativeName>
    <alternativeName>
        <fullName evidence="6">Ubiquitin carrier protein UBC2</fullName>
    </alternativeName>
    <alternativeName>
        <fullName evidence="4">Ubiquitin-protein ligase UBC2</fullName>
    </alternativeName>
</protein>
<dbReference type="AlphaFoldDB" id="A0A395P0H1"/>
<gene>
    <name evidence="11" type="ORF">TARUN_400</name>
</gene>
<feature type="domain" description="UBA" evidence="9">
    <location>
        <begin position="177"/>
        <end position="225"/>
    </location>
</feature>
<keyword evidence="1" id="KW-0808">Transferase</keyword>
<comment type="similarity">
    <text evidence="8">Belongs to the ubiquitin-conjugating enzyme family.</text>
</comment>
<evidence type="ECO:0000313" key="12">
    <source>
        <dbReference type="Proteomes" id="UP000266272"/>
    </source>
</evidence>
<evidence type="ECO:0000256" key="6">
    <source>
        <dbReference type="ARBA" id="ARBA00042190"/>
    </source>
</evidence>
<dbReference type="InterPro" id="IPR015940">
    <property type="entry name" value="UBA"/>
</dbReference>
<keyword evidence="8" id="KW-0547">Nucleotide-binding</keyword>
<dbReference type="InterPro" id="IPR050113">
    <property type="entry name" value="Ub_conjugating_enzyme"/>
</dbReference>
<dbReference type="PROSITE" id="PS50030">
    <property type="entry name" value="UBA"/>
    <property type="match status" value="1"/>
</dbReference>
<evidence type="ECO:0000256" key="8">
    <source>
        <dbReference type="RuleBase" id="RU362109"/>
    </source>
</evidence>
<dbReference type="STRING" id="490622.A0A395P0H1"/>
<name>A0A395P0H1_TRIAR</name>
<dbReference type="Pfam" id="PF00179">
    <property type="entry name" value="UQ_con"/>
    <property type="match status" value="1"/>
</dbReference>
<reference evidence="11 12" key="1">
    <citation type="journal article" date="2018" name="PLoS Pathog.">
        <title>Evolution of structural diversity of trichothecenes, a family of toxins produced by plant pathogenic and entomopathogenic fungi.</title>
        <authorList>
            <person name="Proctor R.H."/>
            <person name="McCormick S.P."/>
            <person name="Kim H.S."/>
            <person name="Cardoza R.E."/>
            <person name="Stanley A.M."/>
            <person name="Lindo L."/>
            <person name="Kelly A."/>
            <person name="Brown D.W."/>
            <person name="Lee T."/>
            <person name="Vaughan M.M."/>
            <person name="Alexander N.J."/>
            <person name="Busman M."/>
            <person name="Gutierrez S."/>
        </authorList>
    </citation>
    <scope>NUCLEOTIDE SEQUENCE [LARGE SCALE GENOMIC DNA]</scope>
    <source>
        <strain evidence="11 12">IBT 40837</strain>
    </source>
</reference>
<evidence type="ECO:0000256" key="4">
    <source>
        <dbReference type="ARBA" id="ARBA00041569"/>
    </source>
</evidence>
<dbReference type="SUPFAM" id="SSF54495">
    <property type="entry name" value="UBC-like"/>
    <property type="match status" value="1"/>
</dbReference>
<dbReference type="InterPro" id="IPR023313">
    <property type="entry name" value="UBQ-conjugating_AS"/>
</dbReference>
<dbReference type="SUPFAM" id="SSF46934">
    <property type="entry name" value="UBA-like"/>
    <property type="match status" value="1"/>
</dbReference>
<keyword evidence="12" id="KW-1185">Reference proteome</keyword>
<dbReference type="PANTHER" id="PTHR24067">
    <property type="entry name" value="UBIQUITIN-CONJUGATING ENZYME E2"/>
    <property type="match status" value="1"/>
</dbReference>
<feature type="domain" description="UBC core" evidence="10">
    <location>
        <begin position="4"/>
        <end position="153"/>
    </location>
</feature>
<organism evidence="11 12">
    <name type="scientific">Trichoderma arundinaceum</name>
    <dbReference type="NCBI Taxonomy" id="490622"/>
    <lineage>
        <taxon>Eukaryota</taxon>
        <taxon>Fungi</taxon>
        <taxon>Dikarya</taxon>
        <taxon>Ascomycota</taxon>
        <taxon>Pezizomycotina</taxon>
        <taxon>Sordariomycetes</taxon>
        <taxon>Hypocreomycetidae</taxon>
        <taxon>Hypocreales</taxon>
        <taxon>Hypocreaceae</taxon>
        <taxon>Trichoderma</taxon>
    </lineage>
</organism>
<dbReference type="Proteomes" id="UP000266272">
    <property type="component" value="Unassembled WGS sequence"/>
</dbReference>
<accession>A0A395P0H1</accession>
<evidence type="ECO:0000256" key="5">
    <source>
        <dbReference type="ARBA" id="ARBA00042179"/>
    </source>
</evidence>
<dbReference type="GO" id="GO:0016740">
    <property type="term" value="F:transferase activity"/>
    <property type="evidence" value="ECO:0007669"/>
    <property type="project" value="UniProtKB-KW"/>
</dbReference>
<feature type="active site" description="Glycyl thioester intermediate" evidence="7">
    <location>
        <position position="91"/>
    </location>
</feature>
<dbReference type="InterPro" id="IPR009060">
    <property type="entry name" value="UBA-like_sf"/>
</dbReference>
<dbReference type="InterPro" id="IPR016135">
    <property type="entry name" value="UBQ-conjugating_enzyme/RWD"/>
</dbReference>
<evidence type="ECO:0000256" key="1">
    <source>
        <dbReference type="ARBA" id="ARBA00022679"/>
    </source>
</evidence>
<evidence type="ECO:0000259" key="9">
    <source>
        <dbReference type="PROSITE" id="PS50030"/>
    </source>
</evidence>
<proteinExistence type="inferred from homology"/>
<dbReference type="SMART" id="SM00212">
    <property type="entry name" value="UBCc"/>
    <property type="match status" value="1"/>
</dbReference>
<evidence type="ECO:0000256" key="3">
    <source>
        <dbReference type="ARBA" id="ARBA00039884"/>
    </source>
</evidence>
<dbReference type="PROSITE" id="PS00183">
    <property type="entry name" value="UBC_1"/>
    <property type="match status" value="1"/>
</dbReference>
<dbReference type="GO" id="GO:0005524">
    <property type="term" value="F:ATP binding"/>
    <property type="evidence" value="ECO:0007669"/>
    <property type="project" value="UniProtKB-UniRule"/>
</dbReference>
<dbReference type="CDD" id="cd23800">
    <property type="entry name" value="UBCc_UBE2K"/>
    <property type="match status" value="1"/>
</dbReference>
<dbReference type="OrthoDB" id="9993688at2759"/>
<evidence type="ECO:0000256" key="2">
    <source>
        <dbReference type="ARBA" id="ARBA00022786"/>
    </source>
</evidence>
<keyword evidence="2 8" id="KW-0833">Ubl conjugation pathway</keyword>